<feature type="region of interest" description="Disordered" evidence="1">
    <location>
        <begin position="584"/>
        <end position="603"/>
    </location>
</feature>
<evidence type="ECO:0000313" key="5">
    <source>
        <dbReference type="Proteomes" id="UP001195483"/>
    </source>
</evidence>
<feature type="domain" description="BTB" evidence="2">
    <location>
        <begin position="15"/>
        <end position="82"/>
    </location>
</feature>
<keyword evidence="5" id="KW-1185">Reference proteome</keyword>
<feature type="compositionally biased region" description="Basic and acidic residues" evidence="1">
    <location>
        <begin position="238"/>
        <end position="255"/>
    </location>
</feature>
<gene>
    <name evidence="4" type="ORF">CHS0354_006103</name>
</gene>
<dbReference type="Proteomes" id="UP001195483">
    <property type="component" value="Unassembled WGS sequence"/>
</dbReference>
<dbReference type="InterPro" id="IPR000210">
    <property type="entry name" value="BTB/POZ_dom"/>
</dbReference>
<dbReference type="SMART" id="SM00225">
    <property type="entry name" value="BTB"/>
    <property type="match status" value="1"/>
</dbReference>
<dbReference type="EMBL" id="JAEAOA010000432">
    <property type="protein sequence ID" value="KAK3597747.1"/>
    <property type="molecule type" value="Genomic_DNA"/>
</dbReference>
<evidence type="ECO:0000259" key="2">
    <source>
        <dbReference type="PROSITE" id="PS50097"/>
    </source>
</evidence>
<reference evidence="4" key="2">
    <citation type="journal article" date="2021" name="Genome Biol. Evol.">
        <title>Developing a high-quality reference genome for a parasitic bivalve with doubly uniparental inheritance (Bivalvia: Unionida).</title>
        <authorList>
            <person name="Smith C.H."/>
        </authorList>
    </citation>
    <scope>NUCLEOTIDE SEQUENCE</scope>
    <source>
        <strain evidence="4">CHS0354</strain>
        <tissue evidence="4">Mantle</tissue>
    </source>
</reference>
<dbReference type="Pfam" id="PF00651">
    <property type="entry name" value="BTB"/>
    <property type="match status" value="1"/>
</dbReference>
<dbReference type="SUPFAM" id="SSF54695">
    <property type="entry name" value="POZ domain"/>
    <property type="match status" value="1"/>
</dbReference>
<feature type="region of interest" description="Disordered" evidence="1">
    <location>
        <begin position="235"/>
        <end position="255"/>
    </location>
</feature>
<feature type="compositionally biased region" description="Low complexity" evidence="1">
    <location>
        <begin position="593"/>
        <end position="603"/>
    </location>
</feature>
<name>A0AAE0STI2_9BIVA</name>
<sequence length="603" mass="67276">MKMDFSKFRQTGELSDITVTVNGTEFKLHKFPLYAKSDFFCSLAKNPATDSSRIELKDFPGGADIFSQVADFCYSMKLEISKTNVVGLRCAAETLQMTGSGNLAEVTDKCFHDTITSAKMSRSTSAIASLLLSCVPVGQVAEKTNIISLCSDALVECWLKPPTKFSMPSNPGHHGNDKADDKTIKILVNLPVDWFVKIIILARDKSVKLSQLAEMVMRYVTNFLDREEGIDKGGQVIDQKKADSSDTRKSARSAHEYETLKDSKLNAKSKKKTDTGKILDTILLELPEEAFTEEPLTTEWITRVLKFATLYGCICRRVLVKTAGDMLYKLSPEELCIVSPSVLHDILVESSSNNNEQGQKACRLVEVYLTEMARKGVLTAETYSTLISAAPSEPWKSHDSLYGVLEYVITSEKDKLTAEQRQGLIDTINFSLLGEETLRRAFEGQIVPPACVAKGALALCSKLRAELESAKSTVCKQEEELQRLRRSRQVTPNVTSTPLRDSKDSSFSDVPVRDRSSPPILLETDDNLSPKTQDILVAARNKLANSAASATTVYNTFRPVTADSDLSFDDDFDYRYERNYRSLDNTRSKPRSYRSSYLYSHRM</sequence>
<feature type="compositionally biased region" description="Polar residues" evidence="1">
    <location>
        <begin position="490"/>
        <end position="499"/>
    </location>
</feature>
<protein>
    <submittedName>
        <fullName evidence="4">Uncharacterized protein</fullName>
    </submittedName>
</protein>
<evidence type="ECO:0000259" key="3">
    <source>
        <dbReference type="PROSITE" id="PS51649"/>
    </source>
</evidence>
<feature type="compositionally biased region" description="Basic and acidic residues" evidence="1">
    <location>
        <begin position="500"/>
        <end position="516"/>
    </location>
</feature>
<dbReference type="CDD" id="cd18312">
    <property type="entry name" value="BTB_POZ_NPY3-like"/>
    <property type="match status" value="1"/>
</dbReference>
<dbReference type="PROSITE" id="PS51649">
    <property type="entry name" value="NPH3"/>
    <property type="match status" value="1"/>
</dbReference>
<accession>A0AAE0STI2</accession>
<dbReference type="PROSITE" id="PS50097">
    <property type="entry name" value="BTB"/>
    <property type="match status" value="1"/>
</dbReference>
<dbReference type="PANTHER" id="PTHR32370">
    <property type="entry name" value="OS12G0117600 PROTEIN"/>
    <property type="match status" value="1"/>
</dbReference>
<reference evidence="4" key="1">
    <citation type="journal article" date="2021" name="Genome Biol. Evol.">
        <title>A High-Quality Reference Genome for a Parasitic Bivalve with Doubly Uniparental Inheritance (Bivalvia: Unionida).</title>
        <authorList>
            <person name="Smith C.H."/>
        </authorList>
    </citation>
    <scope>NUCLEOTIDE SEQUENCE</scope>
    <source>
        <strain evidence="4">CHS0354</strain>
    </source>
</reference>
<dbReference type="AlphaFoldDB" id="A0AAE0STI2"/>
<dbReference type="InterPro" id="IPR011333">
    <property type="entry name" value="SKP1/BTB/POZ_sf"/>
</dbReference>
<dbReference type="Pfam" id="PF03000">
    <property type="entry name" value="NPH3"/>
    <property type="match status" value="1"/>
</dbReference>
<reference evidence="4" key="3">
    <citation type="submission" date="2023-05" db="EMBL/GenBank/DDBJ databases">
        <authorList>
            <person name="Smith C.H."/>
        </authorList>
    </citation>
    <scope>NUCLEOTIDE SEQUENCE</scope>
    <source>
        <strain evidence="4">CHS0354</strain>
        <tissue evidence="4">Mantle</tissue>
    </source>
</reference>
<dbReference type="InterPro" id="IPR027356">
    <property type="entry name" value="NPH3_dom"/>
</dbReference>
<comment type="caution">
    <text evidence="4">The sequence shown here is derived from an EMBL/GenBank/DDBJ whole genome shotgun (WGS) entry which is preliminary data.</text>
</comment>
<proteinExistence type="predicted"/>
<dbReference type="Gene3D" id="3.30.710.10">
    <property type="entry name" value="Potassium Channel Kv1.1, Chain A"/>
    <property type="match status" value="1"/>
</dbReference>
<feature type="domain" description="NPH3" evidence="3">
    <location>
        <begin position="181"/>
        <end position="462"/>
    </location>
</feature>
<dbReference type="InterPro" id="IPR043454">
    <property type="entry name" value="NPH3/RPT2-like"/>
</dbReference>
<organism evidence="4 5">
    <name type="scientific">Potamilus streckersoni</name>
    <dbReference type="NCBI Taxonomy" id="2493646"/>
    <lineage>
        <taxon>Eukaryota</taxon>
        <taxon>Metazoa</taxon>
        <taxon>Spiralia</taxon>
        <taxon>Lophotrochozoa</taxon>
        <taxon>Mollusca</taxon>
        <taxon>Bivalvia</taxon>
        <taxon>Autobranchia</taxon>
        <taxon>Heteroconchia</taxon>
        <taxon>Palaeoheterodonta</taxon>
        <taxon>Unionida</taxon>
        <taxon>Unionoidea</taxon>
        <taxon>Unionidae</taxon>
        <taxon>Ambleminae</taxon>
        <taxon>Lampsilini</taxon>
        <taxon>Potamilus</taxon>
    </lineage>
</organism>
<evidence type="ECO:0000313" key="4">
    <source>
        <dbReference type="EMBL" id="KAK3597747.1"/>
    </source>
</evidence>
<evidence type="ECO:0000256" key="1">
    <source>
        <dbReference type="SAM" id="MobiDB-lite"/>
    </source>
</evidence>
<feature type="region of interest" description="Disordered" evidence="1">
    <location>
        <begin position="486"/>
        <end position="526"/>
    </location>
</feature>